<protein>
    <recommendedName>
        <fullName evidence="7">Transcriptional repressor NrdR</fullName>
    </recommendedName>
</protein>
<dbReference type="AlphaFoldDB" id="A0A1F5G1W4"/>
<gene>
    <name evidence="7" type="primary">nrdR</name>
    <name evidence="9" type="ORF">A2Z23_00700</name>
</gene>
<comment type="function">
    <text evidence="7">Negatively regulates transcription of bacterial ribonucleotide reductase nrd genes and operons by binding to NrdR-boxes.</text>
</comment>
<keyword evidence="6 7" id="KW-0804">Transcription</keyword>
<feature type="domain" description="ATP-cone" evidence="8">
    <location>
        <begin position="49"/>
        <end position="139"/>
    </location>
</feature>
<dbReference type="GO" id="GO:0005524">
    <property type="term" value="F:ATP binding"/>
    <property type="evidence" value="ECO:0007669"/>
    <property type="project" value="UniProtKB-UniRule"/>
</dbReference>
<dbReference type="EMBL" id="MFAV01000044">
    <property type="protein sequence ID" value="OGD85807.1"/>
    <property type="molecule type" value="Genomic_DNA"/>
</dbReference>
<comment type="cofactor">
    <cofactor evidence="7">
        <name>Zn(2+)</name>
        <dbReference type="ChEBI" id="CHEBI:29105"/>
    </cofactor>
    <text evidence="7">Binds 1 zinc ion.</text>
</comment>
<dbReference type="Pfam" id="PF03477">
    <property type="entry name" value="ATP-cone"/>
    <property type="match status" value="1"/>
</dbReference>
<dbReference type="InterPro" id="IPR003796">
    <property type="entry name" value="RNR_NrdR-like"/>
</dbReference>
<evidence type="ECO:0000256" key="7">
    <source>
        <dbReference type="HAMAP-Rule" id="MF_00440"/>
    </source>
</evidence>
<feature type="zinc finger region" evidence="7">
    <location>
        <begin position="3"/>
        <end position="34"/>
    </location>
</feature>
<reference evidence="9 10" key="1">
    <citation type="journal article" date="2016" name="Nat. Commun.">
        <title>Thousands of microbial genomes shed light on interconnected biogeochemical processes in an aquifer system.</title>
        <authorList>
            <person name="Anantharaman K."/>
            <person name="Brown C.T."/>
            <person name="Hug L.A."/>
            <person name="Sharon I."/>
            <person name="Castelle C.J."/>
            <person name="Probst A.J."/>
            <person name="Thomas B.C."/>
            <person name="Singh A."/>
            <person name="Wilkins M.J."/>
            <person name="Karaoz U."/>
            <person name="Brodie E.L."/>
            <person name="Williams K.H."/>
            <person name="Hubbard S.S."/>
            <person name="Banfield J.F."/>
        </authorList>
    </citation>
    <scope>NUCLEOTIDE SEQUENCE [LARGE SCALE GENOMIC DNA]</scope>
</reference>
<comment type="similarity">
    <text evidence="7">Belongs to the NrdR family.</text>
</comment>
<keyword evidence="5 7" id="KW-0238">DNA-binding</keyword>
<dbReference type="GO" id="GO:0008270">
    <property type="term" value="F:zinc ion binding"/>
    <property type="evidence" value="ECO:0007669"/>
    <property type="project" value="UniProtKB-UniRule"/>
</dbReference>
<evidence type="ECO:0000256" key="2">
    <source>
        <dbReference type="ARBA" id="ARBA00022741"/>
    </source>
</evidence>
<dbReference type="PANTHER" id="PTHR30455">
    <property type="entry name" value="TRANSCRIPTIONAL REPRESSOR NRDR"/>
    <property type="match status" value="1"/>
</dbReference>
<evidence type="ECO:0000256" key="5">
    <source>
        <dbReference type="ARBA" id="ARBA00023125"/>
    </source>
</evidence>
<organism evidence="9 10">
    <name type="scientific">Candidatus Curtissbacteria bacterium RBG_16_39_7</name>
    <dbReference type="NCBI Taxonomy" id="1797707"/>
    <lineage>
        <taxon>Bacteria</taxon>
        <taxon>Candidatus Curtissiibacteriota</taxon>
    </lineage>
</organism>
<evidence type="ECO:0000256" key="4">
    <source>
        <dbReference type="ARBA" id="ARBA00023015"/>
    </source>
</evidence>
<evidence type="ECO:0000256" key="6">
    <source>
        <dbReference type="ARBA" id="ARBA00023163"/>
    </source>
</evidence>
<dbReference type="InterPro" id="IPR005144">
    <property type="entry name" value="ATP-cone_dom"/>
</dbReference>
<dbReference type="InterPro" id="IPR055173">
    <property type="entry name" value="NrdR-like_N"/>
</dbReference>
<keyword evidence="4 7" id="KW-0805">Transcription regulation</keyword>
<dbReference type="Pfam" id="PF22811">
    <property type="entry name" value="Zn_ribbon_NrdR"/>
    <property type="match status" value="1"/>
</dbReference>
<name>A0A1F5G1W4_9BACT</name>
<proteinExistence type="inferred from homology"/>
<keyword evidence="1 7" id="KW-0678">Repressor</keyword>
<sequence length="150" mass="17623">MKCPYCGSSETRVVDKRESEDKKAVRRRRECIKCGKRFTTYERVETLDILVIKKDGLREPFDRDKIRSGIVKACIKRPVTVQQIDKIADEVEAEIRLKPEKEILSKKIGELVISKLKKLDKVAYVRFASIYREFTDLEDFQKALRELLKK</sequence>
<dbReference type="Proteomes" id="UP000176628">
    <property type="component" value="Unassembled WGS sequence"/>
</dbReference>
<dbReference type="GO" id="GO:0003677">
    <property type="term" value="F:DNA binding"/>
    <property type="evidence" value="ECO:0007669"/>
    <property type="project" value="UniProtKB-KW"/>
</dbReference>
<keyword evidence="7" id="KW-0862">Zinc</keyword>
<dbReference type="NCBIfam" id="TIGR00244">
    <property type="entry name" value="transcriptional regulator NrdR"/>
    <property type="match status" value="1"/>
</dbReference>
<evidence type="ECO:0000256" key="1">
    <source>
        <dbReference type="ARBA" id="ARBA00022491"/>
    </source>
</evidence>
<keyword evidence="7" id="KW-0863">Zinc-finger</keyword>
<dbReference type="PANTHER" id="PTHR30455:SF2">
    <property type="entry name" value="TRANSCRIPTIONAL REPRESSOR NRDR"/>
    <property type="match status" value="1"/>
</dbReference>
<evidence type="ECO:0000256" key="3">
    <source>
        <dbReference type="ARBA" id="ARBA00022840"/>
    </source>
</evidence>
<evidence type="ECO:0000313" key="10">
    <source>
        <dbReference type="Proteomes" id="UP000176628"/>
    </source>
</evidence>
<dbReference type="GO" id="GO:0045892">
    <property type="term" value="P:negative regulation of DNA-templated transcription"/>
    <property type="evidence" value="ECO:0007669"/>
    <property type="project" value="UniProtKB-UniRule"/>
</dbReference>
<keyword evidence="2 7" id="KW-0547">Nucleotide-binding</keyword>
<evidence type="ECO:0000259" key="8">
    <source>
        <dbReference type="PROSITE" id="PS51161"/>
    </source>
</evidence>
<evidence type="ECO:0000313" key="9">
    <source>
        <dbReference type="EMBL" id="OGD85807.1"/>
    </source>
</evidence>
<dbReference type="PROSITE" id="PS51161">
    <property type="entry name" value="ATP_CONE"/>
    <property type="match status" value="1"/>
</dbReference>
<dbReference type="HAMAP" id="MF_00440">
    <property type="entry name" value="NrdR"/>
    <property type="match status" value="1"/>
</dbReference>
<keyword evidence="3 7" id="KW-0067">ATP-binding</keyword>
<comment type="caution">
    <text evidence="9">The sequence shown here is derived from an EMBL/GenBank/DDBJ whole genome shotgun (WGS) entry which is preliminary data.</text>
</comment>
<keyword evidence="7" id="KW-0479">Metal-binding</keyword>
<accession>A0A1F5G1W4</accession>